<dbReference type="CDD" id="cd02966">
    <property type="entry name" value="TlpA_like_family"/>
    <property type="match status" value="1"/>
</dbReference>
<gene>
    <name evidence="2" type="ORF">METZ01_LOCUS27297</name>
</gene>
<reference evidence="2" key="1">
    <citation type="submission" date="2018-05" db="EMBL/GenBank/DDBJ databases">
        <authorList>
            <person name="Lanie J.A."/>
            <person name="Ng W.-L."/>
            <person name="Kazmierczak K.M."/>
            <person name="Andrzejewski T.M."/>
            <person name="Davidsen T.M."/>
            <person name="Wayne K.J."/>
            <person name="Tettelin H."/>
            <person name="Glass J.I."/>
            <person name="Rusch D."/>
            <person name="Podicherti R."/>
            <person name="Tsui H.-C.T."/>
            <person name="Winkler M.E."/>
        </authorList>
    </citation>
    <scope>NUCLEOTIDE SEQUENCE</scope>
</reference>
<dbReference type="EMBL" id="UINC01001211">
    <property type="protein sequence ID" value="SUZ74443.1"/>
    <property type="molecule type" value="Genomic_DNA"/>
</dbReference>
<dbReference type="SUPFAM" id="SSF52833">
    <property type="entry name" value="Thioredoxin-like"/>
    <property type="match status" value="1"/>
</dbReference>
<evidence type="ECO:0000313" key="2">
    <source>
        <dbReference type="EMBL" id="SUZ74443.1"/>
    </source>
</evidence>
<organism evidence="2">
    <name type="scientific">marine metagenome</name>
    <dbReference type="NCBI Taxonomy" id="408172"/>
    <lineage>
        <taxon>unclassified sequences</taxon>
        <taxon>metagenomes</taxon>
        <taxon>ecological metagenomes</taxon>
    </lineage>
</organism>
<dbReference type="InterPro" id="IPR013766">
    <property type="entry name" value="Thioredoxin_domain"/>
</dbReference>
<proteinExistence type="predicted"/>
<protein>
    <recommendedName>
        <fullName evidence="1">Thioredoxin domain-containing protein</fullName>
    </recommendedName>
</protein>
<evidence type="ECO:0000259" key="1">
    <source>
        <dbReference type="PROSITE" id="PS51352"/>
    </source>
</evidence>
<name>A0A381Q9X7_9ZZZZ</name>
<dbReference type="InterPro" id="IPR036249">
    <property type="entry name" value="Thioredoxin-like_sf"/>
</dbReference>
<dbReference type="PROSITE" id="PS51352">
    <property type="entry name" value="THIOREDOXIN_2"/>
    <property type="match status" value="1"/>
</dbReference>
<accession>A0A381Q9X7</accession>
<feature type="domain" description="Thioredoxin" evidence="1">
    <location>
        <begin position="20"/>
        <end position="161"/>
    </location>
</feature>
<dbReference type="AlphaFoldDB" id="A0A381Q9X7"/>
<sequence length="164" mass="18949">MRNIIIFFFILVSIRCGSDLLNVKAVTVPELYNNIKENNVSSLVLLNIWSTSCIPCIEEFPYIVKLKKRYDINKLDVVFLSTDWEENEADVETFLLSQKVRGQHYRKLEGNTQEFIDDICPSWSGALPFTGIFNQELNLLSFWQGKRDEKFFISKIDSLLGAKG</sequence>
<dbReference type="Gene3D" id="3.40.30.10">
    <property type="entry name" value="Glutaredoxin"/>
    <property type="match status" value="1"/>
</dbReference>